<gene>
    <name evidence="1" type="ORF">CDAR_390461</name>
</gene>
<name>A0AAV4P0T5_9ARAC</name>
<dbReference type="Proteomes" id="UP001054837">
    <property type="component" value="Unassembled WGS sequence"/>
</dbReference>
<keyword evidence="2" id="KW-1185">Reference proteome</keyword>
<reference evidence="1 2" key="1">
    <citation type="submission" date="2021-06" db="EMBL/GenBank/DDBJ databases">
        <title>Caerostris darwini draft genome.</title>
        <authorList>
            <person name="Kono N."/>
            <person name="Arakawa K."/>
        </authorList>
    </citation>
    <scope>NUCLEOTIDE SEQUENCE [LARGE SCALE GENOMIC DNA]</scope>
</reference>
<comment type="caution">
    <text evidence="1">The sequence shown here is derived from an EMBL/GenBank/DDBJ whole genome shotgun (WGS) entry which is preliminary data.</text>
</comment>
<protein>
    <submittedName>
        <fullName evidence="1">Uncharacterized protein</fullName>
    </submittedName>
</protein>
<evidence type="ECO:0000313" key="2">
    <source>
        <dbReference type="Proteomes" id="UP001054837"/>
    </source>
</evidence>
<proteinExistence type="predicted"/>
<dbReference type="EMBL" id="BPLQ01002195">
    <property type="protein sequence ID" value="GIX89643.1"/>
    <property type="molecule type" value="Genomic_DNA"/>
</dbReference>
<organism evidence="1 2">
    <name type="scientific">Caerostris darwini</name>
    <dbReference type="NCBI Taxonomy" id="1538125"/>
    <lineage>
        <taxon>Eukaryota</taxon>
        <taxon>Metazoa</taxon>
        <taxon>Ecdysozoa</taxon>
        <taxon>Arthropoda</taxon>
        <taxon>Chelicerata</taxon>
        <taxon>Arachnida</taxon>
        <taxon>Araneae</taxon>
        <taxon>Araneomorphae</taxon>
        <taxon>Entelegynae</taxon>
        <taxon>Araneoidea</taxon>
        <taxon>Araneidae</taxon>
        <taxon>Caerostris</taxon>
    </lineage>
</organism>
<sequence length="157" mass="17886">MLRNHKPQDQYEEEQYLLHREMTDIRSSPVHYITPPSPVCSRFSLGDESYAGCCREIYERSSFREQLNYSEKRALRPSILISLLLIRSDGHPRRVSPAHGLCGGDPASLHPFPPDAIVDSPNAKFPSPPTSRDRGALFDGGSFRVRASWRQQIEKCF</sequence>
<dbReference type="AlphaFoldDB" id="A0AAV4P0T5"/>
<evidence type="ECO:0000313" key="1">
    <source>
        <dbReference type="EMBL" id="GIX89643.1"/>
    </source>
</evidence>
<accession>A0AAV4P0T5</accession>